<dbReference type="PANTHER" id="PTHR40252">
    <property type="entry name" value="BLR0328 PROTEIN"/>
    <property type="match status" value="1"/>
</dbReference>
<dbReference type="Pfam" id="PF10442">
    <property type="entry name" value="FIST_C"/>
    <property type="match status" value="1"/>
</dbReference>
<dbReference type="InterPro" id="IPR013702">
    <property type="entry name" value="FIST_domain_N"/>
</dbReference>
<reference evidence="3" key="1">
    <citation type="submission" date="2020-10" db="EMBL/GenBank/DDBJ databases">
        <title>Bacterium isolated from coastal waters sediment.</title>
        <authorList>
            <person name="Chen R.-J."/>
            <person name="Lu D.-C."/>
            <person name="Zhu K.-L."/>
            <person name="Du Z.-J."/>
        </authorList>
    </citation>
    <scope>NUCLEOTIDE SEQUENCE</scope>
    <source>
        <strain evidence="3">N1Y112</strain>
    </source>
</reference>
<dbReference type="Pfam" id="PF08495">
    <property type="entry name" value="FIST"/>
    <property type="match status" value="1"/>
</dbReference>
<evidence type="ECO:0000313" key="4">
    <source>
        <dbReference type="Proteomes" id="UP000640333"/>
    </source>
</evidence>
<comment type="caution">
    <text evidence="3">The sequence shown here is derived from an EMBL/GenBank/DDBJ whole genome shotgun (WGS) entry which is preliminary data.</text>
</comment>
<protein>
    <submittedName>
        <fullName evidence="3">FIST C-terminal domain-containing protein</fullName>
    </submittedName>
</protein>
<dbReference type="RefSeq" id="WP_193954498.1">
    <property type="nucleotide sequence ID" value="NZ_JADEYS010000018.1"/>
</dbReference>
<proteinExistence type="predicted"/>
<gene>
    <name evidence="3" type="ORF">IOQ59_16200</name>
</gene>
<organism evidence="3 4">
    <name type="scientific">Pontibacterium sinense</name>
    <dbReference type="NCBI Taxonomy" id="2781979"/>
    <lineage>
        <taxon>Bacteria</taxon>
        <taxon>Pseudomonadati</taxon>
        <taxon>Pseudomonadota</taxon>
        <taxon>Gammaproteobacteria</taxon>
        <taxon>Oceanospirillales</taxon>
        <taxon>Oceanospirillaceae</taxon>
        <taxon>Pontibacterium</taxon>
    </lineage>
</organism>
<dbReference type="SMART" id="SM01204">
    <property type="entry name" value="FIST_C"/>
    <property type="match status" value="1"/>
</dbReference>
<dbReference type="PANTHER" id="PTHR40252:SF2">
    <property type="entry name" value="BLR0328 PROTEIN"/>
    <property type="match status" value="1"/>
</dbReference>
<evidence type="ECO:0000259" key="1">
    <source>
        <dbReference type="SMART" id="SM00897"/>
    </source>
</evidence>
<feature type="domain" description="FIST C-domain" evidence="2">
    <location>
        <begin position="225"/>
        <end position="371"/>
    </location>
</feature>
<sequence length="392" mass="41859">MQIITNSALNSDPYAAVDELLTALPSDTYPSLAILSGNCRMFSEDALELLSQRCPTLVAGSSCQGIMTETGVTPSDSAGLGLFALYDEEGAYGVGAAALENDPKKAGYDALERALDDAERSWETPDLIWCILPPGREEEVIEGMVELIGGSVPIIGGSVADNQIAGDWCQYVAGELHRDRIVVAVMFPSGSIGYSFSSGYTPENISAVVTHAEGRHLLALDGKPAADVYNEWTHGLLNDVPEGGSVLMQSTVNPLGRLVNETEGCSEYLLSHPAELSPQRGLQLFTEVCEGERLHLMRGSLDSLISRAGRVVETAKQLLPDRHAPQGALIVYCAGCMLTVADRMPEVVTSIGAEFPQPFLGTFTFGEQGCFLDSTNRHGNLMISAVVFGAKE</sequence>
<evidence type="ECO:0000313" key="3">
    <source>
        <dbReference type="EMBL" id="MBE9398803.1"/>
    </source>
</evidence>
<keyword evidence="4" id="KW-1185">Reference proteome</keyword>
<evidence type="ECO:0000259" key="2">
    <source>
        <dbReference type="SMART" id="SM01204"/>
    </source>
</evidence>
<dbReference type="AlphaFoldDB" id="A0A8J7FM56"/>
<dbReference type="Proteomes" id="UP000640333">
    <property type="component" value="Unassembled WGS sequence"/>
</dbReference>
<accession>A0A8J7FM56</accession>
<feature type="domain" description="FIST" evidence="1">
    <location>
        <begin position="29"/>
        <end position="224"/>
    </location>
</feature>
<name>A0A8J7FM56_9GAMM</name>
<dbReference type="SMART" id="SM00897">
    <property type="entry name" value="FIST"/>
    <property type="match status" value="1"/>
</dbReference>
<dbReference type="EMBL" id="JADEYS010000018">
    <property type="protein sequence ID" value="MBE9398803.1"/>
    <property type="molecule type" value="Genomic_DNA"/>
</dbReference>
<dbReference type="InterPro" id="IPR019494">
    <property type="entry name" value="FIST_C"/>
</dbReference>